<reference evidence="2" key="1">
    <citation type="submission" date="2014-11" db="EMBL/GenBank/DDBJ databases">
        <authorList>
            <person name="Amaro Gonzalez C."/>
        </authorList>
    </citation>
    <scope>NUCLEOTIDE SEQUENCE</scope>
</reference>
<accession>A0A0E9VP71</accession>
<evidence type="ECO:0000313" key="2">
    <source>
        <dbReference type="EMBL" id="JAH79857.1"/>
    </source>
</evidence>
<organism evidence="2">
    <name type="scientific">Anguilla anguilla</name>
    <name type="common">European freshwater eel</name>
    <name type="synonym">Muraena anguilla</name>
    <dbReference type="NCBI Taxonomy" id="7936"/>
    <lineage>
        <taxon>Eukaryota</taxon>
        <taxon>Metazoa</taxon>
        <taxon>Chordata</taxon>
        <taxon>Craniata</taxon>
        <taxon>Vertebrata</taxon>
        <taxon>Euteleostomi</taxon>
        <taxon>Actinopterygii</taxon>
        <taxon>Neopterygii</taxon>
        <taxon>Teleostei</taxon>
        <taxon>Anguilliformes</taxon>
        <taxon>Anguillidae</taxon>
        <taxon>Anguilla</taxon>
    </lineage>
</organism>
<protein>
    <submittedName>
        <fullName evidence="2">Uncharacterized protein</fullName>
    </submittedName>
</protein>
<keyword evidence="1" id="KW-0472">Membrane</keyword>
<evidence type="ECO:0000256" key="1">
    <source>
        <dbReference type="SAM" id="Phobius"/>
    </source>
</evidence>
<reference evidence="2" key="2">
    <citation type="journal article" date="2015" name="Fish Shellfish Immunol.">
        <title>Early steps in the European eel (Anguilla anguilla)-Vibrio vulnificus interaction in the gills: Role of the RtxA13 toxin.</title>
        <authorList>
            <person name="Callol A."/>
            <person name="Pajuelo D."/>
            <person name="Ebbesson L."/>
            <person name="Teles M."/>
            <person name="MacKenzie S."/>
            <person name="Amaro C."/>
        </authorList>
    </citation>
    <scope>NUCLEOTIDE SEQUENCE</scope>
</reference>
<feature type="transmembrane region" description="Helical" evidence="1">
    <location>
        <begin position="6"/>
        <end position="28"/>
    </location>
</feature>
<dbReference type="EMBL" id="GBXM01028720">
    <property type="protein sequence ID" value="JAH79857.1"/>
    <property type="molecule type" value="Transcribed_RNA"/>
</dbReference>
<proteinExistence type="predicted"/>
<sequence>MASLYTTHGLVGYIMTVIGLTVLFNFMLHKTENVAYANMT</sequence>
<keyword evidence="1" id="KW-1133">Transmembrane helix</keyword>
<keyword evidence="1" id="KW-0812">Transmembrane</keyword>
<dbReference type="AlphaFoldDB" id="A0A0E9VP71"/>
<name>A0A0E9VP71_ANGAN</name>